<dbReference type="AlphaFoldDB" id="A0A6A2YBU3"/>
<evidence type="ECO:0000313" key="2">
    <source>
        <dbReference type="EMBL" id="KAE8668694.1"/>
    </source>
</evidence>
<dbReference type="Gene3D" id="3.10.20.90">
    <property type="entry name" value="Phosphatidylinositol 3-kinase Catalytic Subunit, Chain A, domain 1"/>
    <property type="match status" value="1"/>
</dbReference>
<reference evidence="2" key="1">
    <citation type="submission" date="2019-09" db="EMBL/GenBank/DDBJ databases">
        <title>Draft genome information of white flower Hibiscus syriacus.</title>
        <authorList>
            <person name="Kim Y.-M."/>
        </authorList>
    </citation>
    <scope>NUCLEOTIDE SEQUENCE [LARGE SCALE GENOMIC DNA]</scope>
    <source>
        <strain evidence="2">YM2019G1</strain>
    </source>
</reference>
<dbReference type="PANTHER" id="PTHR31066:SF27">
    <property type="entry name" value="EXPRESSED PROTEIN"/>
    <property type="match status" value="1"/>
</dbReference>
<dbReference type="Proteomes" id="UP000436088">
    <property type="component" value="Unassembled WGS sequence"/>
</dbReference>
<name>A0A6A2YBU3_HIBSY</name>
<feature type="domain" description="PB1" evidence="1">
    <location>
        <begin position="19"/>
        <end position="102"/>
    </location>
</feature>
<proteinExistence type="predicted"/>
<dbReference type="EMBL" id="VEPZ02001544">
    <property type="protein sequence ID" value="KAE8668694.1"/>
    <property type="molecule type" value="Genomic_DNA"/>
</dbReference>
<keyword evidence="3" id="KW-1185">Reference proteome</keyword>
<dbReference type="InterPro" id="IPR053198">
    <property type="entry name" value="Gynoecium_Dev_Regulator"/>
</dbReference>
<dbReference type="SMART" id="SM00666">
    <property type="entry name" value="PB1"/>
    <property type="match status" value="1"/>
</dbReference>
<dbReference type="PANTHER" id="PTHR31066">
    <property type="entry name" value="OS05G0427100 PROTEIN-RELATED"/>
    <property type="match status" value="1"/>
</dbReference>
<dbReference type="Pfam" id="PF00564">
    <property type="entry name" value="PB1"/>
    <property type="match status" value="1"/>
</dbReference>
<dbReference type="SUPFAM" id="SSF54277">
    <property type="entry name" value="CAD &amp; PB1 domains"/>
    <property type="match status" value="1"/>
</dbReference>
<evidence type="ECO:0000259" key="1">
    <source>
        <dbReference type="SMART" id="SM00666"/>
    </source>
</evidence>
<protein>
    <recommendedName>
        <fullName evidence="1">PB1 domain-containing protein</fullName>
    </recommendedName>
</protein>
<dbReference type="InterPro" id="IPR000270">
    <property type="entry name" value="PB1_dom"/>
</dbReference>
<evidence type="ECO:0000313" key="3">
    <source>
        <dbReference type="Proteomes" id="UP000436088"/>
    </source>
</evidence>
<dbReference type="CDD" id="cd06410">
    <property type="entry name" value="PB1_UP2"/>
    <property type="match status" value="1"/>
</dbReference>
<accession>A0A6A2YBU3</accession>
<organism evidence="2 3">
    <name type="scientific">Hibiscus syriacus</name>
    <name type="common">Rose of Sharon</name>
    <dbReference type="NCBI Taxonomy" id="106335"/>
    <lineage>
        <taxon>Eukaryota</taxon>
        <taxon>Viridiplantae</taxon>
        <taxon>Streptophyta</taxon>
        <taxon>Embryophyta</taxon>
        <taxon>Tracheophyta</taxon>
        <taxon>Spermatophyta</taxon>
        <taxon>Magnoliopsida</taxon>
        <taxon>eudicotyledons</taxon>
        <taxon>Gunneridae</taxon>
        <taxon>Pentapetalae</taxon>
        <taxon>rosids</taxon>
        <taxon>malvids</taxon>
        <taxon>Malvales</taxon>
        <taxon>Malvaceae</taxon>
        <taxon>Malvoideae</taxon>
        <taxon>Hibiscus</taxon>
    </lineage>
</organism>
<sequence>MVRGKLILICQHGGEFVPKDDGSLSYSGGEAHALDISPETAFDDLKHKLAEKSNLEYKSLTMKYFLPGNRRTLITLSNDKDLKRMYDFHEDSVTADIFLTGTKGFVPANLGAQAKRKIRAKKGAASAAGPATSKVARSAVGLKDVTVGIATPSDSVAVSMQHSEAPLKQLNVLLAVTLLMVFLRSAWLMQLTQIQLI</sequence>
<comment type="caution">
    <text evidence="2">The sequence shown here is derived from an EMBL/GenBank/DDBJ whole genome shotgun (WGS) entry which is preliminary data.</text>
</comment>
<gene>
    <name evidence="2" type="ORF">F3Y22_tig00112289pilonHSYRG00292</name>
</gene>